<sequence length="95" mass="9705">MVVRKLLVGAGMGAVLALGTAAAPAQAAPVSVSDVVILSCPPGAPTARPGYRCLSSYATEAQCDEGVKRNIAATPATSGYCTGYPGRWWGFVNVY</sequence>
<dbReference type="KEGG" id="ssyi:EKG83_13515"/>
<protein>
    <submittedName>
        <fullName evidence="2">Uncharacterized protein</fullName>
    </submittedName>
</protein>
<evidence type="ECO:0000313" key="2">
    <source>
        <dbReference type="EMBL" id="QFZ18365.1"/>
    </source>
</evidence>
<dbReference type="Proteomes" id="UP000325787">
    <property type="component" value="Chromosome"/>
</dbReference>
<keyword evidence="1" id="KW-0732">Signal</keyword>
<dbReference type="EMBL" id="CP034550">
    <property type="protein sequence ID" value="QFZ18365.1"/>
    <property type="molecule type" value="Genomic_DNA"/>
</dbReference>
<dbReference type="AlphaFoldDB" id="A0A5Q0GXH0"/>
<feature type="chain" id="PRO_5024877694" evidence="1">
    <location>
        <begin position="28"/>
        <end position="95"/>
    </location>
</feature>
<dbReference type="OrthoDB" id="4333948at2"/>
<feature type="signal peptide" evidence="1">
    <location>
        <begin position="1"/>
        <end position="27"/>
    </location>
</feature>
<dbReference type="RefSeq" id="WP_033430848.1">
    <property type="nucleotide sequence ID" value="NZ_CP034550.1"/>
</dbReference>
<organism evidence="2 3">
    <name type="scientific">Saccharothrix syringae</name>
    <name type="common">Nocardiopsis syringae</name>
    <dbReference type="NCBI Taxonomy" id="103733"/>
    <lineage>
        <taxon>Bacteria</taxon>
        <taxon>Bacillati</taxon>
        <taxon>Actinomycetota</taxon>
        <taxon>Actinomycetes</taxon>
        <taxon>Pseudonocardiales</taxon>
        <taxon>Pseudonocardiaceae</taxon>
        <taxon>Saccharothrix</taxon>
    </lineage>
</organism>
<name>A0A5Q0GXH0_SACSY</name>
<evidence type="ECO:0000256" key="1">
    <source>
        <dbReference type="SAM" id="SignalP"/>
    </source>
</evidence>
<evidence type="ECO:0000313" key="3">
    <source>
        <dbReference type="Proteomes" id="UP000325787"/>
    </source>
</evidence>
<gene>
    <name evidence="2" type="ORF">EKG83_13515</name>
</gene>
<reference evidence="3" key="1">
    <citation type="journal article" date="2021" name="Curr. Microbiol.">
        <title>Complete genome of nocamycin-producing strain Saccharothrix syringae NRRL B-16468 reveals the biosynthetic potential for secondary metabolites.</title>
        <authorList>
            <person name="Mo X."/>
            <person name="Yang S."/>
        </authorList>
    </citation>
    <scope>NUCLEOTIDE SEQUENCE [LARGE SCALE GENOMIC DNA]</scope>
    <source>
        <strain evidence="3">ATCC 51364 / DSM 43886 / JCM 6844 / KCTC 9398 / NBRC 14523 / NRRL B-16468 / INA 2240</strain>
    </source>
</reference>
<proteinExistence type="predicted"/>
<accession>A0A5Q0GXH0</accession>
<keyword evidence="3" id="KW-1185">Reference proteome</keyword>